<keyword evidence="2" id="KW-1185">Reference proteome</keyword>
<name>A0AAV1F9J1_XYRNO</name>
<dbReference type="EMBL" id="OY660868">
    <property type="protein sequence ID" value="CAJ1057434.1"/>
    <property type="molecule type" value="Genomic_DNA"/>
</dbReference>
<protein>
    <submittedName>
        <fullName evidence="1">Uncharacterized protein</fullName>
    </submittedName>
</protein>
<dbReference type="Proteomes" id="UP001178508">
    <property type="component" value="Chromosome 5"/>
</dbReference>
<gene>
    <name evidence="1" type="ORF">XNOV1_A035648</name>
</gene>
<organism evidence="1 2">
    <name type="scientific">Xyrichtys novacula</name>
    <name type="common">Pearly razorfish</name>
    <name type="synonym">Hemipteronotus novacula</name>
    <dbReference type="NCBI Taxonomy" id="13765"/>
    <lineage>
        <taxon>Eukaryota</taxon>
        <taxon>Metazoa</taxon>
        <taxon>Chordata</taxon>
        <taxon>Craniata</taxon>
        <taxon>Vertebrata</taxon>
        <taxon>Euteleostomi</taxon>
        <taxon>Actinopterygii</taxon>
        <taxon>Neopterygii</taxon>
        <taxon>Teleostei</taxon>
        <taxon>Neoteleostei</taxon>
        <taxon>Acanthomorphata</taxon>
        <taxon>Eupercaria</taxon>
        <taxon>Labriformes</taxon>
        <taxon>Labridae</taxon>
        <taxon>Xyrichtys</taxon>
    </lineage>
</organism>
<dbReference type="AlphaFoldDB" id="A0AAV1F9J1"/>
<evidence type="ECO:0000313" key="2">
    <source>
        <dbReference type="Proteomes" id="UP001178508"/>
    </source>
</evidence>
<sequence length="103" mass="11747">LLAEETASASKVVPLMKMLEQNLQEEMALQWHWKWETSSSGSYGRSCNNKEERKSPRLLPLMMSLEVANCGIIWTLASWKQGGVKMLQQMPLWRSSGTFLSQT</sequence>
<proteinExistence type="predicted"/>
<evidence type="ECO:0000313" key="1">
    <source>
        <dbReference type="EMBL" id="CAJ1057434.1"/>
    </source>
</evidence>
<reference evidence="1" key="1">
    <citation type="submission" date="2023-08" db="EMBL/GenBank/DDBJ databases">
        <authorList>
            <person name="Alioto T."/>
            <person name="Alioto T."/>
            <person name="Gomez Garrido J."/>
        </authorList>
    </citation>
    <scope>NUCLEOTIDE SEQUENCE</scope>
</reference>
<feature type="non-terminal residue" evidence="1">
    <location>
        <position position="1"/>
    </location>
</feature>
<accession>A0AAV1F9J1</accession>